<dbReference type="PANTHER" id="PTHR46072:SF2">
    <property type="entry name" value="AMIDASE (EUROFUNG)"/>
    <property type="match status" value="1"/>
</dbReference>
<feature type="active site" description="Acyl-ester intermediate" evidence="3">
    <location>
        <position position="221"/>
    </location>
</feature>
<feature type="binding site" evidence="4">
    <location>
        <position position="171"/>
    </location>
    <ligand>
        <name>substrate</name>
    </ligand>
</feature>
<dbReference type="PIRSF" id="PIRSF001221">
    <property type="entry name" value="Amidase_fungi"/>
    <property type="match status" value="1"/>
</dbReference>
<keyword evidence="7" id="KW-1185">Reference proteome</keyword>
<dbReference type="InterPro" id="IPR036928">
    <property type="entry name" value="AS_sf"/>
</dbReference>
<dbReference type="Gene3D" id="3.90.1300.10">
    <property type="entry name" value="Amidase signature (AS) domain"/>
    <property type="match status" value="1"/>
</dbReference>
<organism evidence="6 7">
    <name type="scientific">Coleophoma crateriformis</name>
    <dbReference type="NCBI Taxonomy" id="565419"/>
    <lineage>
        <taxon>Eukaryota</taxon>
        <taxon>Fungi</taxon>
        <taxon>Dikarya</taxon>
        <taxon>Ascomycota</taxon>
        <taxon>Pezizomycotina</taxon>
        <taxon>Leotiomycetes</taxon>
        <taxon>Helotiales</taxon>
        <taxon>Dermateaceae</taxon>
        <taxon>Coleophoma</taxon>
    </lineage>
</organism>
<evidence type="ECO:0000256" key="4">
    <source>
        <dbReference type="PIRSR" id="PIRSR001221-2"/>
    </source>
</evidence>
<dbReference type="InterPro" id="IPR023631">
    <property type="entry name" value="Amidase_dom"/>
</dbReference>
<dbReference type="PANTHER" id="PTHR46072">
    <property type="entry name" value="AMIDASE-RELATED-RELATED"/>
    <property type="match status" value="1"/>
</dbReference>
<feature type="domain" description="Amidase" evidence="5">
    <location>
        <begin position="67"/>
        <end position="522"/>
    </location>
</feature>
<feature type="active site" description="Charge relay system" evidence="3">
    <location>
        <position position="122"/>
    </location>
</feature>
<dbReference type="Pfam" id="PF01425">
    <property type="entry name" value="Amidase"/>
    <property type="match status" value="1"/>
</dbReference>
<name>A0A3D8QIB6_9HELO</name>
<dbReference type="OrthoDB" id="6428749at2759"/>
<evidence type="ECO:0000256" key="2">
    <source>
        <dbReference type="ARBA" id="ARBA00022801"/>
    </source>
</evidence>
<dbReference type="SUPFAM" id="SSF75304">
    <property type="entry name" value="Amidase signature (AS) enzymes"/>
    <property type="match status" value="1"/>
</dbReference>
<dbReference type="EMBL" id="PDLN01000018">
    <property type="protein sequence ID" value="RDW61535.1"/>
    <property type="molecule type" value="Genomic_DNA"/>
</dbReference>
<comment type="caution">
    <text evidence="6">The sequence shown here is derived from an EMBL/GenBank/DDBJ whole genome shotgun (WGS) entry which is preliminary data.</text>
</comment>
<dbReference type="Proteomes" id="UP000256328">
    <property type="component" value="Unassembled WGS sequence"/>
</dbReference>
<sequence length="535" mass="58800">MGDTREEIPVSTWQSIVSQKIALQKSAIAPFLTSDLERSKIEAITEISDIEVLAGKLSTGEFSAGNVVGAYIQKAVEAHQKTNCLTEVLFTEAVQVAQELDAYYKANGKVVGPLHGIPITLKDQFNVKGVDTTLGYVGRAFAPAADDAVVVQILKKLGAVVIAKSNLPQSIMWCETENPLWGLTVNPRDPDFTPGGSTGGEGALLALHGSIVGWGTDIGGSIRIPSHMNGLYGLKPSSARFPYHGTPVSTEGQEHVPSAIGPMTRSLSSMTTITKAVIDSEPWMLDPRVSPIPWRESVYEEIQSRPLVIGIMMDDGVVKVHPPIERVLNELAEKLKKAGHELVPWEPTLHQECIEIMDKYYTADGGEDIRRAVQSGGEPFIPHVENLINKGQPISVYEYWQLNKQKIAAQKQYLDKWNSMKGPVSGRVVDVLLTPTMPHPAVPHKGCRWVGYTKIWNVLDYTALSFPAGSVSLEDDPLPETRYQPRSELDAWNWKFYDPKSMNGHPIGLQIVGRRFEEEKVLGAARIIEEVSRGA</sequence>
<gene>
    <name evidence="6" type="ORF">BP5796_11427</name>
</gene>
<accession>A0A3D8QIB6</accession>
<evidence type="ECO:0000259" key="5">
    <source>
        <dbReference type="Pfam" id="PF01425"/>
    </source>
</evidence>
<comment type="similarity">
    <text evidence="1">Belongs to the amidase family.</text>
</comment>
<evidence type="ECO:0000256" key="1">
    <source>
        <dbReference type="ARBA" id="ARBA00009199"/>
    </source>
</evidence>
<protein>
    <submittedName>
        <fullName evidence="6">Acetamidase-2</fullName>
    </submittedName>
</protein>
<feature type="active site" description="Charge relay system" evidence="3">
    <location>
        <position position="197"/>
    </location>
</feature>
<dbReference type="GO" id="GO:0016787">
    <property type="term" value="F:hydrolase activity"/>
    <property type="evidence" value="ECO:0007669"/>
    <property type="project" value="UniProtKB-KW"/>
</dbReference>
<evidence type="ECO:0000313" key="7">
    <source>
        <dbReference type="Proteomes" id="UP000256328"/>
    </source>
</evidence>
<evidence type="ECO:0000313" key="6">
    <source>
        <dbReference type="EMBL" id="RDW61535.1"/>
    </source>
</evidence>
<keyword evidence="2" id="KW-0378">Hydrolase</keyword>
<evidence type="ECO:0000256" key="3">
    <source>
        <dbReference type="PIRSR" id="PIRSR001221-1"/>
    </source>
</evidence>
<proteinExistence type="inferred from homology"/>
<reference evidence="6 7" key="1">
    <citation type="journal article" date="2018" name="IMA Fungus">
        <title>IMA Genome-F 9: Draft genome sequence of Annulohypoxylon stygium, Aspergillus mulundensis, Berkeleyomyces basicola (syn. Thielaviopsis basicola), Ceratocystis smalleyi, two Cercospora beticola strains, Coleophoma cylindrospora, Fusarium fracticaudum, Phialophora cf. hyalina, and Morchella septimelata.</title>
        <authorList>
            <person name="Wingfield B.D."/>
            <person name="Bills G.F."/>
            <person name="Dong Y."/>
            <person name="Huang W."/>
            <person name="Nel W.J."/>
            <person name="Swalarsk-Parry B.S."/>
            <person name="Vaghefi N."/>
            <person name="Wilken P.M."/>
            <person name="An Z."/>
            <person name="de Beer Z.W."/>
            <person name="De Vos L."/>
            <person name="Chen L."/>
            <person name="Duong T.A."/>
            <person name="Gao Y."/>
            <person name="Hammerbacher A."/>
            <person name="Kikkert J.R."/>
            <person name="Li Y."/>
            <person name="Li H."/>
            <person name="Li K."/>
            <person name="Li Q."/>
            <person name="Liu X."/>
            <person name="Ma X."/>
            <person name="Naidoo K."/>
            <person name="Pethybridge S.J."/>
            <person name="Sun J."/>
            <person name="Steenkamp E.T."/>
            <person name="van der Nest M.A."/>
            <person name="van Wyk S."/>
            <person name="Wingfield M.J."/>
            <person name="Xiong C."/>
            <person name="Yue Q."/>
            <person name="Zhang X."/>
        </authorList>
    </citation>
    <scope>NUCLEOTIDE SEQUENCE [LARGE SCALE GENOMIC DNA]</scope>
    <source>
        <strain evidence="6 7">BP5796</strain>
    </source>
</reference>
<dbReference type="AlphaFoldDB" id="A0A3D8QIB6"/>
<feature type="binding site" evidence="4">
    <location>
        <begin position="218"/>
        <end position="221"/>
    </location>
    <ligand>
        <name>substrate</name>
    </ligand>
</feature>
<feature type="binding site" evidence="4">
    <location>
        <position position="197"/>
    </location>
    <ligand>
        <name>substrate</name>
    </ligand>
</feature>